<feature type="domain" description="OmpA-like" evidence="2">
    <location>
        <begin position="255"/>
        <end position="331"/>
    </location>
</feature>
<dbReference type="InterPro" id="IPR036737">
    <property type="entry name" value="OmpA-like_sf"/>
</dbReference>
<dbReference type="EMBL" id="JAVDPW010000001">
    <property type="protein sequence ID" value="MDR6288100.1"/>
    <property type="molecule type" value="Genomic_DNA"/>
</dbReference>
<dbReference type="Gene3D" id="3.30.1330.60">
    <property type="entry name" value="OmpA-like domain"/>
    <property type="match status" value="1"/>
</dbReference>
<feature type="region of interest" description="Disordered" evidence="1">
    <location>
        <begin position="102"/>
        <end position="239"/>
    </location>
</feature>
<feature type="region of interest" description="Disordered" evidence="1">
    <location>
        <begin position="49"/>
        <end position="82"/>
    </location>
</feature>
<protein>
    <submittedName>
        <fullName evidence="3">Outer membrane protein OmpA-like peptidoglycan-associated protein</fullName>
    </submittedName>
</protein>
<evidence type="ECO:0000259" key="2">
    <source>
        <dbReference type="Pfam" id="PF00691"/>
    </source>
</evidence>
<dbReference type="Proteomes" id="UP001262410">
    <property type="component" value="Unassembled WGS sequence"/>
</dbReference>
<feature type="compositionally biased region" description="Low complexity" evidence="1">
    <location>
        <begin position="102"/>
        <end position="150"/>
    </location>
</feature>
<sequence>MRRTAPLSIVSARPRLPARGVVAATVLGLALAGCGGRLFDGTPYAGDVQSSVPKAETAEVTPLGPAEAPPVPSVGGPLGTEQTANTKTYQVPLLAQTDADRAALQQAQGQQRAQQQQRQAQLNAQRQAAFEAQQRQAAAQQQAAQQPAQQPTGTVAPLTFGQRRATAAPSAMEAMPRPASPQTYPNLGSVPEKPENLPTPEERAAVRNQLEADRAASGAPGALSFGNKAAGTAPAPAESKPAFSFNNRVVGMVKFDSGSTTMPAAGNSTVETVAKTAQSPKLRVVGYGAGDGAAQAKARAEAVAAALRAAGVDPARIITGGSADTRANITDEQAARVEIYLAQ</sequence>
<organism evidence="3 4">
    <name type="scientific">Inquilinus ginsengisoli</name>
    <dbReference type="NCBI Taxonomy" id="363840"/>
    <lineage>
        <taxon>Bacteria</taxon>
        <taxon>Pseudomonadati</taxon>
        <taxon>Pseudomonadota</taxon>
        <taxon>Alphaproteobacteria</taxon>
        <taxon>Rhodospirillales</taxon>
        <taxon>Rhodospirillaceae</taxon>
        <taxon>Inquilinus</taxon>
    </lineage>
</organism>
<dbReference type="InterPro" id="IPR006665">
    <property type="entry name" value="OmpA-like"/>
</dbReference>
<proteinExistence type="predicted"/>
<evidence type="ECO:0000313" key="3">
    <source>
        <dbReference type="EMBL" id="MDR6288100.1"/>
    </source>
</evidence>
<keyword evidence="4" id="KW-1185">Reference proteome</keyword>
<name>A0ABU1JHK9_9PROT</name>
<evidence type="ECO:0000313" key="4">
    <source>
        <dbReference type="Proteomes" id="UP001262410"/>
    </source>
</evidence>
<comment type="caution">
    <text evidence="3">The sequence shown here is derived from an EMBL/GenBank/DDBJ whole genome shotgun (WGS) entry which is preliminary data.</text>
</comment>
<accession>A0ABU1JHK9</accession>
<feature type="compositionally biased region" description="Basic and acidic residues" evidence="1">
    <location>
        <begin position="192"/>
        <end position="214"/>
    </location>
</feature>
<dbReference type="RefSeq" id="WP_309792054.1">
    <property type="nucleotide sequence ID" value="NZ_JAVDPW010000001.1"/>
</dbReference>
<dbReference type="Pfam" id="PF00691">
    <property type="entry name" value="OmpA"/>
    <property type="match status" value="1"/>
</dbReference>
<gene>
    <name evidence="3" type="ORF">E9232_000599</name>
</gene>
<dbReference type="PROSITE" id="PS51257">
    <property type="entry name" value="PROKAR_LIPOPROTEIN"/>
    <property type="match status" value="1"/>
</dbReference>
<reference evidence="3 4" key="1">
    <citation type="submission" date="2023-07" db="EMBL/GenBank/DDBJ databases">
        <title>Sorghum-associated microbial communities from plants grown in Nebraska, USA.</title>
        <authorList>
            <person name="Schachtman D."/>
        </authorList>
    </citation>
    <scope>NUCLEOTIDE SEQUENCE [LARGE SCALE GENOMIC DNA]</scope>
    <source>
        <strain evidence="3 4">584</strain>
    </source>
</reference>
<evidence type="ECO:0000256" key="1">
    <source>
        <dbReference type="SAM" id="MobiDB-lite"/>
    </source>
</evidence>
<dbReference type="SUPFAM" id="SSF103088">
    <property type="entry name" value="OmpA-like"/>
    <property type="match status" value="1"/>
</dbReference>